<dbReference type="PIRSF" id="PIRSF001399">
    <property type="entry name" value="DHquinase_II"/>
    <property type="match status" value="1"/>
</dbReference>
<dbReference type="EC" id="4.2.1.10" evidence="5 7"/>
<dbReference type="RefSeq" id="WP_213123798.1">
    <property type="nucleotide sequence ID" value="NZ_JAGYPG010000001.1"/>
</dbReference>
<dbReference type="Proteomes" id="UP000681414">
    <property type="component" value="Unassembled WGS sequence"/>
</dbReference>
<keyword evidence="7" id="KW-0028">Amino-acid biosynthesis</keyword>
<evidence type="ECO:0000256" key="1">
    <source>
        <dbReference type="ARBA" id="ARBA00001864"/>
    </source>
</evidence>
<feature type="binding site" evidence="7 9">
    <location>
        <position position="74"/>
    </location>
    <ligand>
        <name>substrate</name>
    </ligand>
</feature>
<dbReference type="InterPro" id="IPR036441">
    <property type="entry name" value="DHquinase_II_sf"/>
</dbReference>
<keyword evidence="6 7" id="KW-0456">Lyase</keyword>
<dbReference type="GO" id="GO:0019631">
    <property type="term" value="P:quinate catabolic process"/>
    <property type="evidence" value="ECO:0007669"/>
    <property type="project" value="TreeGrafter"/>
</dbReference>
<evidence type="ECO:0000256" key="5">
    <source>
        <dbReference type="ARBA" id="ARBA00012060"/>
    </source>
</evidence>
<dbReference type="GO" id="GO:0009423">
    <property type="term" value="P:chorismate biosynthetic process"/>
    <property type="evidence" value="ECO:0007669"/>
    <property type="project" value="UniProtKB-UniRule"/>
</dbReference>
<evidence type="ECO:0000256" key="10">
    <source>
        <dbReference type="PIRSR" id="PIRSR001399-3"/>
    </source>
</evidence>
<evidence type="ECO:0000256" key="6">
    <source>
        <dbReference type="ARBA" id="ARBA00023239"/>
    </source>
</evidence>
<dbReference type="Pfam" id="PF01220">
    <property type="entry name" value="DHquinase_II"/>
    <property type="match status" value="1"/>
</dbReference>
<accession>A0A942YHP5</accession>
<dbReference type="AlphaFoldDB" id="A0A942YHP5"/>
<dbReference type="EMBL" id="JAGYPG010000001">
    <property type="protein sequence ID" value="MBS4194631.1"/>
    <property type="molecule type" value="Genomic_DNA"/>
</dbReference>
<evidence type="ECO:0000256" key="8">
    <source>
        <dbReference type="PIRSR" id="PIRSR001399-1"/>
    </source>
</evidence>
<dbReference type="NCBIfam" id="TIGR01088">
    <property type="entry name" value="aroQ"/>
    <property type="match status" value="1"/>
</dbReference>
<evidence type="ECO:0000256" key="9">
    <source>
        <dbReference type="PIRSR" id="PIRSR001399-2"/>
    </source>
</evidence>
<keyword evidence="12" id="KW-1185">Reference proteome</keyword>
<dbReference type="PANTHER" id="PTHR21272">
    <property type="entry name" value="CATABOLIC 3-DEHYDROQUINASE"/>
    <property type="match status" value="1"/>
</dbReference>
<feature type="site" description="Transition state stabilizer" evidence="7 10">
    <location>
        <position position="17"/>
    </location>
</feature>
<feature type="active site" description="Proton acceptor" evidence="7 8">
    <location>
        <position position="22"/>
    </location>
</feature>
<gene>
    <name evidence="7 11" type="primary">aroQ</name>
    <name evidence="11" type="ORF">KHA97_06030</name>
</gene>
<sequence>MKILVLNGPNLNMLGKREPGIYGSNTLLELEKSIQDAGGKLGVEIRCFQSNYEGALLDEIHQAADKGFAGIIMNPGAFTHYSIALRDAISSIDIPVIEVHISNVHAREEFRKHSVTAPVSIGQIAGFGFYGYEMALNAMKEYVKGREA</sequence>
<reference evidence="11 12" key="1">
    <citation type="submission" date="2021-05" db="EMBL/GenBank/DDBJ databases">
        <title>Novel Bacillus species.</title>
        <authorList>
            <person name="Liu G."/>
        </authorList>
    </citation>
    <scope>NUCLEOTIDE SEQUENCE [LARGE SCALE GENOMIC DNA]</scope>
    <source>
        <strain evidence="12">FJAT-49780</strain>
    </source>
</reference>
<feature type="binding site" evidence="7 9">
    <location>
        <position position="111"/>
    </location>
    <ligand>
        <name>substrate</name>
    </ligand>
</feature>
<feature type="active site" description="Proton donor" evidence="7 8">
    <location>
        <position position="100"/>
    </location>
</feature>
<comment type="caution">
    <text evidence="11">The sequence shown here is derived from an EMBL/GenBank/DDBJ whole genome shotgun (WGS) entry which is preliminary data.</text>
</comment>
<evidence type="ECO:0000256" key="4">
    <source>
        <dbReference type="ARBA" id="ARBA00011193"/>
    </source>
</evidence>
<comment type="function">
    <text evidence="7">Catalyzes a trans-dehydration via an enolate intermediate.</text>
</comment>
<dbReference type="SUPFAM" id="SSF52304">
    <property type="entry name" value="Type II 3-dehydroquinate dehydratase"/>
    <property type="match status" value="1"/>
</dbReference>
<evidence type="ECO:0000256" key="7">
    <source>
        <dbReference type="HAMAP-Rule" id="MF_00169"/>
    </source>
</evidence>
<evidence type="ECO:0000313" key="11">
    <source>
        <dbReference type="EMBL" id="MBS4194631.1"/>
    </source>
</evidence>
<dbReference type="NCBIfam" id="NF003807">
    <property type="entry name" value="PRK05395.1-4"/>
    <property type="match status" value="1"/>
</dbReference>
<evidence type="ECO:0000256" key="3">
    <source>
        <dbReference type="ARBA" id="ARBA00011037"/>
    </source>
</evidence>
<proteinExistence type="inferred from homology"/>
<evidence type="ECO:0000313" key="12">
    <source>
        <dbReference type="Proteomes" id="UP000681414"/>
    </source>
</evidence>
<evidence type="ECO:0000256" key="2">
    <source>
        <dbReference type="ARBA" id="ARBA00004902"/>
    </source>
</evidence>
<feature type="binding site" evidence="7 9">
    <location>
        <begin position="101"/>
        <end position="102"/>
    </location>
    <ligand>
        <name>substrate</name>
    </ligand>
</feature>
<dbReference type="InterPro" id="IPR001874">
    <property type="entry name" value="DHquinase_II"/>
</dbReference>
<comment type="catalytic activity">
    <reaction evidence="1 7">
        <text>3-dehydroquinate = 3-dehydroshikimate + H2O</text>
        <dbReference type="Rhea" id="RHEA:21096"/>
        <dbReference type="ChEBI" id="CHEBI:15377"/>
        <dbReference type="ChEBI" id="CHEBI:16630"/>
        <dbReference type="ChEBI" id="CHEBI:32364"/>
        <dbReference type="EC" id="4.2.1.10"/>
    </reaction>
</comment>
<dbReference type="NCBIfam" id="NF003805">
    <property type="entry name" value="PRK05395.1-2"/>
    <property type="match status" value="1"/>
</dbReference>
<feature type="binding site" evidence="7 9">
    <location>
        <position position="87"/>
    </location>
    <ligand>
        <name>substrate</name>
    </ligand>
</feature>
<organism evidence="11 12">
    <name type="scientific">Lederbergia citri</name>
    <dbReference type="NCBI Taxonomy" id="2833580"/>
    <lineage>
        <taxon>Bacteria</taxon>
        <taxon>Bacillati</taxon>
        <taxon>Bacillota</taxon>
        <taxon>Bacilli</taxon>
        <taxon>Bacillales</taxon>
        <taxon>Bacillaceae</taxon>
        <taxon>Lederbergia</taxon>
    </lineage>
</organism>
<dbReference type="PANTHER" id="PTHR21272:SF3">
    <property type="entry name" value="CATABOLIC 3-DEHYDROQUINASE"/>
    <property type="match status" value="1"/>
</dbReference>
<dbReference type="GO" id="GO:0008652">
    <property type="term" value="P:amino acid biosynthetic process"/>
    <property type="evidence" value="ECO:0007669"/>
    <property type="project" value="UniProtKB-KW"/>
</dbReference>
<dbReference type="Gene3D" id="3.40.50.9100">
    <property type="entry name" value="Dehydroquinase, class II"/>
    <property type="match status" value="1"/>
</dbReference>
<name>A0A942YHP5_9BACI</name>
<dbReference type="GO" id="GO:0003855">
    <property type="term" value="F:3-dehydroquinate dehydratase activity"/>
    <property type="evidence" value="ECO:0007669"/>
    <property type="project" value="UniProtKB-UniRule"/>
</dbReference>
<comment type="pathway">
    <text evidence="2 7">Metabolic intermediate biosynthesis; chorismate biosynthesis; chorismate from D-erythrose 4-phosphate and phosphoenolpyruvate: step 3/7.</text>
</comment>
<dbReference type="InterPro" id="IPR018509">
    <property type="entry name" value="DHquinase_II_CS"/>
</dbReference>
<dbReference type="HAMAP" id="MF_00169">
    <property type="entry name" value="AroQ"/>
    <property type="match status" value="1"/>
</dbReference>
<keyword evidence="7" id="KW-0057">Aromatic amino acid biosynthesis</keyword>
<comment type="similarity">
    <text evidence="3 7">Belongs to the type-II 3-dehydroquinase family.</text>
</comment>
<dbReference type="PROSITE" id="PS01029">
    <property type="entry name" value="DEHYDROQUINASE_II"/>
    <property type="match status" value="1"/>
</dbReference>
<dbReference type="CDD" id="cd00466">
    <property type="entry name" value="DHQase_II"/>
    <property type="match status" value="1"/>
</dbReference>
<dbReference type="GO" id="GO:0009073">
    <property type="term" value="P:aromatic amino acid family biosynthetic process"/>
    <property type="evidence" value="ECO:0007669"/>
    <property type="project" value="UniProtKB-KW"/>
</dbReference>
<comment type="subunit">
    <text evidence="4 7">Homododecamer.</text>
</comment>
<feature type="binding site" evidence="7 9">
    <location>
        <position position="80"/>
    </location>
    <ligand>
        <name>substrate</name>
    </ligand>
</feature>
<protein>
    <recommendedName>
        <fullName evidence="5 7">3-dehydroquinate dehydratase</fullName>
        <shortName evidence="7">3-dehydroquinase</shortName>
        <ecNumber evidence="5 7">4.2.1.10</ecNumber>
    </recommendedName>
    <alternativeName>
        <fullName evidence="7">Type II DHQase</fullName>
    </alternativeName>
</protein>
<dbReference type="NCBIfam" id="NF003806">
    <property type="entry name" value="PRK05395.1-3"/>
    <property type="match status" value="1"/>
</dbReference>